<evidence type="ECO:0000256" key="1">
    <source>
        <dbReference type="SAM" id="MobiDB-lite"/>
    </source>
</evidence>
<dbReference type="InterPro" id="IPR032874">
    <property type="entry name" value="DDE_dom"/>
</dbReference>
<feature type="region of interest" description="Disordered" evidence="1">
    <location>
        <begin position="49"/>
        <end position="84"/>
    </location>
</feature>
<dbReference type="AlphaFoldDB" id="A0A7W6NDR0"/>
<proteinExistence type="predicted"/>
<dbReference type="PANTHER" id="PTHR35528">
    <property type="entry name" value="BLL1675 PROTEIN"/>
    <property type="match status" value="1"/>
</dbReference>
<sequence>MQVQPRRKKAAALKFMRKLLKKQGYAPEVLVTDKLKSYAAAKRDLRLRARHDQSLRANNRAENSHQPVRRRERKMQGFESPGSAQRFLACDRVP</sequence>
<keyword evidence="4" id="KW-1185">Reference proteome</keyword>
<name>A0A7W6NDR0_9HYPH</name>
<comment type="caution">
    <text evidence="3">The sequence shown here is derived from an EMBL/GenBank/DDBJ whole genome shotgun (WGS) entry which is preliminary data.</text>
</comment>
<dbReference type="Pfam" id="PF13610">
    <property type="entry name" value="DDE_Tnp_IS240"/>
    <property type="match status" value="1"/>
</dbReference>
<feature type="domain" description="DDE" evidence="2">
    <location>
        <begin position="2"/>
        <end position="89"/>
    </location>
</feature>
<evidence type="ECO:0000313" key="4">
    <source>
        <dbReference type="Proteomes" id="UP000547011"/>
    </source>
</evidence>
<evidence type="ECO:0000313" key="3">
    <source>
        <dbReference type="EMBL" id="MBB4053996.1"/>
    </source>
</evidence>
<dbReference type="PANTHER" id="PTHR35528:SF3">
    <property type="entry name" value="BLL1675 PROTEIN"/>
    <property type="match status" value="1"/>
</dbReference>
<feature type="compositionally biased region" description="Polar residues" evidence="1">
    <location>
        <begin position="55"/>
        <end position="66"/>
    </location>
</feature>
<protein>
    <submittedName>
        <fullName evidence="3">Transposase-like protein</fullName>
    </submittedName>
</protein>
<organism evidence="3 4">
    <name type="scientific">Devosia subaequoris</name>
    <dbReference type="NCBI Taxonomy" id="395930"/>
    <lineage>
        <taxon>Bacteria</taxon>
        <taxon>Pseudomonadati</taxon>
        <taxon>Pseudomonadota</taxon>
        <taxon>Alphaproteobacteria</taxon>
        <taxon>Hyphomicrobiales</taxon>
        <taxon>Devosiaceae</taxon>
        <taxon>Devosia</taxon>
    </lineage>
</organism>
<reference evidence="3 4" key="1">
    <citation type="submission" date="2020-08" db="EMBL/GenBank/DDBJ databases">
        <title>Genomic Encyclopedia of Type Strains, Phase IV (KMG-IV): sequencing the most valuable type-strain genomes for metagenomic binning, comparative biology and taxonomic classification.</title>
        <authorList>
            <person name="Goeker M."/>
        </authorList>
    </citation>
    <scope>NUCLEOTIDE SEQUENCE [LARGE SCALE GENOMIC DNA]</scope>
    <source>
        <strain evidence="3 4">DSM 23447</strain>
    </source>
</reference>
<accession>A0A7W6NDR0</accession>
<evidence type="ECO:0000259" key="2">
    <source>
        <dbReference type="Pfam" id="PF13610"/>
    </source>
</evidence>
<dbReference type="Proteomes" id="UP000547011">
    <property type="component" value="Unassembled WGS sequence"/>
</dbReference>
<gene>
    <name evidence="3" type="ORF">GGR20_003668</name>
</gene>
<dbReference type="EMBL" id="JACIEW010000015">
    <property type="protein sequence ID" value="MBB4053996.1"/>
    <property type="molecule type" value="Genomic_DNA"/>
</dbReference>
<dbReference type="InterPro" id="IPR052183">
    <property type="entry name" value="IS_Transposase"/>
</dbReference>